<proteinExistence type="predicted"/>
<name>A0A839ZW80_9CAUL</name>
<protein>
    <submittedName>
        <fullName evidence="1">Uncharacterized protein</fullName>
    </submittedName>
</protein>
<dbReference type="AlphaFoldDB" id="A0A839ZW80"/>
<gene>
    <name evidence="1" type="ORF">GGQ61_000159</name>
</gene>
<dbReference type="Proteomes" id="UP000530564">
    <property type="component" value="Unassembled WGS sequence"/>
</dbReference>
<evidence type="ECO:0000313" key="2">
    <source>
        <dbReference type="Proteomes" id="UP000530564"/>
    </source>
</evidence>
<accession>A0A839ZW80</accession>
<evidence type="ECO:0000313" key="1">
    <source>
        <dbReference type="EMBL" id="MBB3889462.1"/>
    </source>
</evidence>
<reference evidence="1 2" key="1">
    <citation type="submission" date="2020-08" db="EMBL/GenBank/DDBJ databases">
        <title>Genomic Encyclopedia of Type Strains, Phase IV (KMG-IV): sequencing the most valuable type-strain genomes for metagenomic binning, comparative biology and taxonomic classification.</title>
        <authorList>
            <person name="Goeker M."/>
        </authorList>
    </citation>
    <scope>NUCLEOTIDE SEQUENCE [LARGE SCALE GENOMIC DNA]</scope>
    <source>
        <strain evidence="1 2">DSM 21793</strain>
    </source>
</reference>
<keyword evidence="2" id="KW-1185">Reference proteome</keyword>
<dbReference type="EMBL" id="JACIDK010000001">
    <property type="protein sequence ID" value="MBB3889462.1"/>
    <property type="molecule type" value="Genomic_DNA"/>
</dbReference>
<sequence length="83" mass="8942">MRSARSTAAFDHGAALRVPPANDTRSWHKLWAWLGDDAQAMTEAGAVQVCTPQGWAIAQAGDWIVLSVSGDFHVAHSGRVWDA</sequence>
<comment type="caution">
    <text evidence="1">The sequence shown here is derived from an EMBL/GenBank/DDBJ whole genome shotgun (WGS) entry which is preliminary data.</text>
</comment>
<organism evidence="1 2">
    <name type="scientific">Phenylobacterium haematophilum</name>
    <dbReference type="NCBI Taxonomy" id="98513"/>
    <lineage>
        <taxon>Bacteria</taxon>
        <taxon>Pseudomonadati</taxon>
        <taxon>Pseudomonadota</taxon>
        <taxon>Alphaproteobacteria</taxon>
        <taxon>Caulobacterales</taxon>
        <taxon>Caulobacteraceae</taxon>
        <taxon>Phenylobacterium</taxon>
    </lineage>
</organism>
<dbReference type="RefSeq" id="WP_183769473.1">
    <property type="nucleotide sequence ID" value="NZ_JACIDK010000001.1"/>
</dbReference>